<dbReference type="GO" id="GO:0004130">
    <property type="term" value="F:cytochrome-c peroxidase activity"/>
    <property type="evidence" value="ECO:0007669"/>
    <property type="project" value="TreeGrafter"/>
</dbReference>
<keyword evidence="15" id="KW-0575">Peroxidase</keyword>
<dbReference type="PROSITE" id="PS51007">
    <property type="entry name" value="CYTC"/>
    <property type="match status" value="2"/>
</dbReference>
<evidence type="ECO:0000313" key="16">
    <source>
        <dbReference type="Proteomes" id="UP000326921"/>
    </source>
</evidence>
<comment type="pathway">
    <text evidence="2">One-carbon metabolism; methylamine degradation.</text>
</comment>
<evidence type="ECO:0000256" key="13">
    <source>
        <dbReference type="PROSITE-ProRule" id="PRU00433"/>
    </source>
</evidence>
<comment type="function">
    <text evidence="11">Involved in methylamine metabolism. Essential for the maturation of the beta subunit of MADH, presumably via a step in the biosynthesis of tryptophan tryptophylquinone (TTQ), the cofactor of MADH.</text>
</comment>
<evidence type="ECO:0000256" key="9">
    <source>
        <dbReference type="ARBA" id="ARBA00023002"/>
    </source>
</evidence>
<evidence type="ECO:0000256" key="1">
    <source>
        <dbReference type="ARBA" id="ARBA00004418"/>
    </source>
</evidence>
<evidence type="ECO:0000313" key="15">
    <source>
        <dbReference type="EMBL" id="QGA26162.1"/>
    </source>
</evidence>
<comment type="subcellular location">
    <subcellularLocation>
        <location evidence="1">Periplasm</location>
    </subcellularLocation>
</comment>
<evidence type="ECO:0000256" key="5">
    <source>
        <dbReference type="ARBA" id="ARBA00022723"/>
    </source>
</evidence>
<keyword evidence="10 13" id="KW-0408">Iron</keyword>
<proteinExistence type="predicted"/>
<gene>
    <name evidence="15" type="ORF">GFH32_07400</name>
</gene>
<keyword evidence="5 13" id="KW-0479">Metal-binding</keyword>
<dbReference type="AlphaFoldDB" id="A0A5Q0QF30"/>
<evidence type="ECO:0000256" key="4">
    <source>
        <dbReference type="ARBA" id="ARBA00022617"/>
    </source>
</evidence>
<reference evidence="15 16" key="1">
    <citation type="submission" date="2019-10" db="EMBL/GenBank/DDBJ databases">
        <authorList>
            <person name="Dong K."/>
        </authorList>
    </citation>
    <scope>NUCLEOTIDE SEQUENCE [LARGE SCALE GENOMIC DNA]</scope>
    <source>
        <strain evidence="16">dk4302</strain>
    </source>
</reference>
<dbReference type="Pfam" id="PF03150">
    <property type="entry name" value="CCP_MauG"/>
    <property type="match status" value="1"/>
</dbReference>
<keyword evidence="7" id="KW-0574">Periplasm</keyword>
<evidence type="ECO:0000256" key="11">
    <source>
        <dbReference type="ARBA" id="ARBA00058991"/>
    </source>
</evidence>
<dbReference type="PANTHER" id="PTHR30600:SF10">
    <property type="entry name" value="BLL6722 PROTEIN"/>
    <property type="match status" value="1"/>
</dbReference>
<organism evidence="15 16">
    <name type="scientific">Sphingobacterium zhuxiongii</name>
    <dbReference type="NCBI Taxonomy" id="2662364"/>
    <lineage>
        <taxon>Bacteria</taxon>
        <taxon>Pseudomonadati</taxon>
        <taxon>Bacteroidota</taxon>
        <taxon>Sphingobacteriia</taxon>
        <taxon>Sphingobacteriales</taxon>
        <taxon>Sphingobacteriaceae</taxon>
        <taxon>Sphingobacterium</taxon>
    </lineage>
</organism>
<dbReference type="Proteomes" id="UP000326921">
    <property type="component" value="Chromosome"/>
</dbReference>
<keyword evidence="8" id="KW-0249">Electron transport</keyword>
<keyword evidence="3" id="KW-0813">Transport</keyword>
<dbReference type="EMBL" id="CP045652">
    <property type="protein sequence ID" value="QGA26162.1"/>
    <property type="molecule type" value="Genomic_DNA"/>
</dbReference>
<protein>
    <recommendedName>
        <fullName evidence="12">Methylamine utilization protein MauG</fullName>
    </recommendedName>
</protein>
<dbReference type="Gene3D" id="1.10.760.10">
    <property type="entry name" value="Cytochrome c-like domain"/>
    <property type="match status" value="2"/>
</dbReference>
<feature type="domain" description="Cytochrome c" evidence="14">
    <location>
        <begin position="71"/>
        <end position="172"/>
    </location>
</feature>
<evidence type="ECO:0000256" key="10">
    <source>
        <dbReference type="ARBA" id="ARBA00023004"/>
    </source>
</evidence>
<dbReference type="InterPro" id="IPR009056">
    <property type="entry name" value="Cyt_c-like_dom"/>
</dbReference>
<evidence type="ECO:0000256" key="7">
    <source>
        <dbReference type="ARBA" id="ARBA00022764"/>
    </source>
</evidence>
<dbReference type="KEGG" id="sphe:GFH32_07400"/>
<keyword evidence="9" id="KW-0560">Oxidoreductase</keyword>
<evidence type="ECO:0000256" key="3">
    <source>
        <dbReference type="ARBA" id="ARBA00022448"/>
    </source>
</evidence>
<dbReference type="GO" id="GO:0046872">
    <property type="term" value="F:metal ion binding"/>
    <property type="evidence" value="ECO:0007669"/>
    <property type="project" value="UniProtKB-KW"/>
</dbReference>
<feature type="domain" description="Cytochrome c" evidence="14">
    <location>
        <begin position="223"/>
        <end position="360"/>
    </location>
</feature>
<name>A0A5Q0QF30_9SPHI</name>
<dbReference type="FunFam" id="1.10.760.10:FF:000019">
    <property type="entry name" value="Di-heme cytochrome C peroxidase"/>
    <property type="match status" value="1"/>
</dbReference>
<evidence type="ECO:0000256" key="2">
    <source>
        <dbReference type="ARBA" id="ARBA00004856"/>
    </source>
</evidence>
<dbReference type="GO" id="GO:0009055">
    <property type="term" value="F:electron transfer activity"/>
    <property type="evidence" value="ECO:0007669"/>
    <property type="project" value="InterPro"/>
</dbReference>
<keyword evidence="4 13" id="KW-0349">Heme</keyword>
<dbReference type="InterPro" id="IPR051395">
    <property type="entry name" value="Cytochrome_c_Peroxidase/MauG"/>
</dbReference>
<keyword evidence="16" id="KW-1185">Reference proteome</keyword>
<evidence type="ECO:0000256" key="8">
    <source>
        <dbReference type="ARBA" id="ARBA00022982"/>
    </source>
</evidence>
<dbReference type="RefSeq" id="WP_153510743.1">
    <property type="nucleotide sequence ID" value="NZ_CP045652.1"/>
</dbReference>
<dbReference type="PANTHER" id="PTHR30600">
    <property type="entry name" value="CYTOCHROME C PEROXIDASE-RELATED"/>
    <property type="match status" value="1"/>
</dbReference>
<dbReference type="SUPFAM" id="SSF46626">
    <property type="entry name" value="Cytochrome c"/>
    <property type="match status" value="2"/>
</dbReference>
<dbReference type="InterPro" id="IPR004852">
    <property type="entry name" value="Di-haem_cyt_c_peroxidsae"/>
</dbReference>
<evidence type="ECO:0000256" key="6">
    <source>
        <dbReference type="ARBA" id="ARBA00022729"/>
    </source>
</evidence>
<sequence>MTKNKLVSLVSIFIIIICSAFLHDKQDSIRDLYSRPISEWPKPTIDTGVNWQEFKSLPKIDTSYFSLMERPDIKLGKILFFDPILSGSNQISCSSCHNPQTSWADHSTVPVGHDHLVGTRNTISLLNVYARKSLFWDGRAKTLEEQALAPIEAHNEMAMDLTKLIPKLKAIPGYRQMFEEAFGDEDFSMPEVLKALAAFQRTLTSRRSRFDEFLDGKYSALTDVEIQGMHLFRTKARCINCHHGEFLTDEDFHNIGLTYYKRKYEDLGRYLVTKDPKDVGKFRTPSLRDVMNTSPWMHNGLFEDITGLLNLYNSGMVMNNPKNAEQHADPMYPRTDPLLKRLDLSKEEIQAIAAFLKATTATKYRMNRPDSLPR</sequence>
<accession>A0A5Q0QF30</accession>
<dbReference type="GO" id="GO:0020037">
    <property type="term" value="F:heme binding"/>
    <property type="evidence" value="ECO:0007669"/>
    <property type="project" value="InterPro"/>
</dbReference>
<keyword evidence="6" id="KW-0732">Signal</keyword>
<dbReference type="GO" id="GO:0042597">
    <property type="term" value="C:periplasmic space"/>
    <property type="evidence" value="ECO:0007669"/>
    <property type="project" value="UniProtKB-SubCell"/>
</dbReference>
<evidence type="ECO:0000259" key="14">
    <source>
        <dbReference type="PROSITE" id="PS51007"/>
    </source>
</evidence>
<evidence type="ECO:0000256" key="12">
    <source>
        <dbReference type="ARBA" id="ARBA00073576"/>
    </source>
</evidence>
<dbReference type="InterPro" id="IPR036909">
    <property type="entry name" value="Cyt_c-like_dom_sf"/>
</dbReference>